<dbReference type="SUPFAM" id="SSF57756">
    <property type="entry name" value="Retrovirus zinc finger-like domains"/>
    <property type="match status" value="1"/>
</dbReference>
<keyword evidence="1" id="KW-0479">Metal-binding</keyword>
<dbReference type="Proteomes" id="UP000823749">
    <property type="component" value="Chromosome 2"/>
</dbReference>
<keyword evidence="1" id="KW-0863">Zinc-finger</keyword>
<accession>A0AAV6L8V6</accession>
<keyword evidence="5" id="KW-1185">Reference proteome</keyword>
<reference evidence="4" key="1">
    <citation type="submission" date="2020-08" db="EMBL/GenBank/DDBJ databases">
        <title>Plant Genome Project.</title>
        <authorList>
            <person name="Zhang R.-G."/>
        </authorList>
    </citation>
    <scope>NUCLEOTIDE SEQUENCE</scope>
    <source>
        <strain evidence="4">WSP0</strain>
        <tissue evidence="4">Leaf</tissue>
    </source>
</reference>
<dbReference type="GO" id="GO:0008270">
    <property type="term" value="F:zinc ion binding"/>
    <property type="evidence" value="ECO:0007669"/>
    <property type="project" value="UniProtKB-KW"/>
</dbReference>
<feature type="domain" description="CCHC-type" evidence="3">
    <location>
        <begin position="24"/>
        <end position="41"/>
    </location>
</feature>
<proteinExistence type="predicted"/>
<name>A0AAV6L8V6_9ERIC</name>
<keyword evidence="2" id="KW-0812">Transmembrane</keyword>
<evidence type="ECO:0000313" key="4">
    <source>
        <dbReference type="EMBL" id="KAG5561397.1"/>
    </source>
</evidence>
<evidence type="ECO:0000259" key="3">
    <source>
        <dbReference type="PROSITE" id="PS50158"/>
    </source>
</evidence>
<sequence length="215" mass="23405">MQNGSKPRGRSHSRGGESRAIDKRKCYFCNEEGHILKFCPKLKAKIDEEKEKSKVAVVESFAENEVVLMDELSDAVDYAKVPRHLRGHDTKDVHHTTEKGVLEEPNPSLDNRHNRATFDEVCASYSDFGTTTDRVQTKDQEWENGLKGFLGGCLVGGLVGSLGVAGAAGTLLYNRPDLTKAALDGLARALIAANRAGLPQAALSAILGNFKFAHK</sequence>
<dbReference type="InterPro" id="IPR036875">
    <property type="entry name" value="Znf_CCHC_sf"/>
</dbReference>
<evidence type="ECO:0000256" key="2">
    <source>
        <dbReference type="SAM" id="Phobius"/>
    </source>
</evidence>
<keyword evidence="1" id="KW-0862">Zinc</keyword>
<gene>
    <name evidence="4" type="ORF">RHGRI_004431</name>
</gene>
<evidence type="ECO:0000256" key="1">
    <source>
        <dbReference type="PROSITE-ProRule" id="PRU00047"/>
    </source>
</evidence>
<organism evidence="4 5">
    <name type="scientific">Rhododendron griersonianum</name>
    <dbReference type="NCBI Taxonomy" id="479676"/>
    <lineage>
        <taxon>Eukaryota</taxon>
        <taxon>Viridiplantae</taxon>
        <taxon>Streptophyta</taxon>
        <taxon>Embryophyta</taxon>
        <taxon>Tracheophyta</taxon>
        <taxon>Spermatophyta</taxon>
        <taxon>Magnoliopsida</taxon>
        <taxon>eudicotyledons</taxon>
        <taxon>Gunneridae</taxon>
        <taxon>Pentapetalae</taxon>
        <taxon>asterids</taxon>
        <taxon>Ericales</taxon>
        <taxon>Ericaceae</taxon>
        <taxon>Ericoideae</taxon>
        <taxon>Rhodoreae</taxon>
        <taxon>Rhododendron</taxon>
    </lineage>
</organism>
<dbReference type="InterPro" id="IPR001878">
    <property type="entry name" value="Znf_CCHC"/>
</dbReference>
<evidence type="ECO:0000313" key="5">
    <source>
        <dbReference type="Proteomes" id="UP000823749"/>
    </source>
</evidence>
<comment type="caution">
    <text evidence="4">The sequence shown here is derived from an EMBL/GenBank/DDBJ whole genome shotgun (WGS) entry which is preliminary data.</text>
</comment>
<dbReference type="Gene3D" id="4.10.60.10">
    <property type="entry name" value="Zinc finger, CCHC-type"/>
    <property type="match status" value="1"/>
</dbReference>
<keyword evidence="2" id="KW-0472">Membrane</keyword>
<dbReference type="GO" id="GO:0003676">
    <property type="term" value="F:nucleic acid binding"/>
    <property type="evidence" value="ECO:0007669"/>
    <property type="project" value="InterPro"/>
</dbReference>
<feature type="transmembrane region" description="Helical" evidence="2">
    <location>
        <begin position="148"/>
        <end position="173"/>
    </location>
</feature>
<dbReference type="PROSITE" id="PS50158">
    <property type="entry name" value="ZF_CCHC"/>
    <property type="match status" value="1"/>
</dbReference>
<dbReference type="SMART" id="SM00343">
    <property type="entry name" value="ZnF_C2HC"/>
    <property type="match status" value="1"/>
</dbReference>
<dbReference type="EMBL" id="JACTNZ010000002">
    <property type="protein sequence ID" value="KAG5561397.1"/>
    <property type="molecule type" value="Genomic_DNA"/>
</dbReference>
<protein>
    <recommendedName>
        <fullName evidence="3">CCHC-type domain-containing protein</fullName>
    </recommendedName>
</protein>
<dbReference type="AlphaFoldDB" id="A0AAV6L8V6"/>
<keyword evidence="2" id="KW-1133">Transmembrane helix</keyword>